<dbReference type="Proteomes" id="UP000789405">
    <property type="component" value="Unassembled WGS sequence"/>
</dbReference>
<accession>A0A9N9PI42</accession>
<keyword evidence="2" id="KW-1185">Reference proteome</keyword>
<sequence length="182" mass="21679">YRPNICPICHNENVRNTISNVSSSSSTEAQNIQCDENRHNILSSQYEGNEHYEINEPYKRNVQEFINEILNPDIDEVETDEENEMEIEEEMSENGQTISLQMLLHLYDRACKAEIKKLRIKREIIKRWYKYGENFERKLTEIMSSNRISKKKATTRLYDELERLRSGVSRDNLRKRTEKSTK</sequence>
<evidence type="ECO:0000313" key="2">
    <source>
        <dbReference type="Proteomes" id="UP000789405"/>
    </source>
</evidence>
<proteinExistence type="predicted"/>
<reference evidence="1" key="1">
    <citation type="submission" date="2021-06" db="EMBL/GenBank/DDBJ databases">
        <authorList>
            <person name="Kallberg Y."/>
            <person name="Tangrot J."/>
            <person name="Rosling A."/>
        </authorList>
    </citation>
    <scope>NUCLEOTIDE SEQUENCE</scope>
    <source>
        <strain evidence="1">MA453B</strain>
    </source>
</reference>
<gene>
    <name evidence="1" type="ORF">DERYTH_LOCUS26673</name>
</gene>
<dbReference type="EMBL" id="CAJVPY010056966">
    <property type="protein sequence ID" value="CAG8818745.1"/>
    <property type="molecule type" value="Genomic_DNA"/>
</dbReference>
<dbReference type="AlphaFoldDB" id="A0A9N9PI42"/>
<organism evidence="1 2">
    <name type="scientific">Dentiscutata erythropus</name>
    <dbReference type="NCBI Taxonomy" id="1348616"/>
    <lineage>
        <taxon>Eukaryota</taxon>
        <taxon>Fungi</taxon>
        <taxon>Fungi incertae sedis</taxon>
        <taxon>Mucoromycota</taxon>
        <taxon>Glomeromycotina</taxon>
        <taxon>Glomeromycetes</taxon>
        <taxon>Diversisporales</taxon>
        <taxon>Gigasporaceae</taxon>
        <taxon>Dentiscutata</taxon>
    </lineage>
</organism>
<evidence type="ECO:0000313" key="1">
    <source>
        <dbReference type="EMBL" id="CAG8818745.1"/>
    </source>
</evidence>
<name>A0A9N9PI42_9GLOM</name>
<protein>
    <submittedName>
        <fullName evidence="1">14500_t:CDS:1</fullName>
    </submittedName>
</protein>
<feature type="non-terminal residue" evidence="1">
    <location>
        <position position="182"/>
    </location>
</feature>
<comment type="caution">
    <text evidence="1">The sequence shown here is derived from an EMBL/GenBank/DDBJ whole genome shotgun (WGS) entry which is preliminary data.</text>
</comment>
<dbReference type="OrthoDB" id="2331621at2759"/>
<feature type="non-terminal residue" evidence="1">
    <location>
        <position position="1"/>
    </location>
</feature>